<protein>
    <submittedName>
        <fullName evidence="2">Uncharacterized protein</fullName>
    </submittedName>
</protein>
<comment type="caution">
    <text evidence="2">The sequence shown here is derived from an EMBL/GenBank/DDBJ whole genome shotgun (WGS) entry which is preliminary data.</text>
</comment>
<accession>A0AAW2NQE6</accession>
<reference evidence="2" key="1">
    <citation type="submission" date="2020-06" db="EMBL/GenBank/DDBJ databases">
        <authorList>
            <person name="Li T."/>
            <person name="Hu X."/>
            <person name="Zhang T."/>
            <person name="Song X."/>
            <person name="Zhang H."/>
            <person name="Dai N."/>
            <person name="Sheng W."/>
            <person name="Hou X."/>
            <person name="Wei L."/>
        </authorList>
    </citation>
    <scope>NUCLEOTIDE SEQUENCE</scope>
    <source>
        <strain evidence="2">G02</strain>
        <tissue evidence="2">Leaf</tissue>
    </source>
</reference>
<sequence length="81" mass="8332">MENPNHPSNNQKAVAAPGSAQALQVVVGAPPTHVLMGTTPVALAQVPPPLRVVVPTTYPPRRSMSSDTSTKELSPALLGAI</sequence>
<name>A0AAW2NQE6_SESRA</name>
<gene>
    <name evidence="2" type="ORF">Sradi_4403800</name>
</gene>
<organism evidence="2">
    <name type="scientific">Sesamum radiatum</name>
    <name type="common">Black benniseed</name>
    <dbReference type="NCBI Taxonomy" id="300843"/>
    <lineage>
        <taxon>Eukaryota</taxon>
        <taxon>Viridiplantae</taxon>
        <taxon>Streptophyta</taxon>
        <taxon>Embryophyta</taxon>
        <taxon>Tracheophyta</taxon>
        <taxon>Spermatophyta</taxon>
        <taxon>Magnoliopsida</taxon>
        <taxon>eudicotyledons</taxon>
        <taxon>Gunneridae</taxon>
        <taxon>Pentapetalae</taxon>
        <taxon>asterids</taxon>
        <taxon>lamiids</taxon>
        <taxon>Lamiales</taxon>
        <taxon>Pedaliaceae</taxon>
        <taxon>Sesamum</taxon>
    </lineage>
</organism>
<feature type="region of interest" description="Disordered" evidence="1">
    <location>
        <begin position="57"/>
        <end position="81"/>
    </location>
</feature>
<evidence type="ECO:0000313" key="2">
    <source>
        <dbReference type="EMBL" id="KAL0345725.1"/>
    </source>
</evidence>
<dbReference type="AlphaFoldDB" id="A0AAW2NQE6"/>
<feature type="compositionally biased region" description="Polar residues" evidence="1">
    <location>
        <begin position="63"/>
        <end position="72"/>
    </location>
</feature>
<reference evidence="2" key="2">
    <citation type="journal article" date="2024" name="Plant">
        <title>Genomic evolution and insights into agronomic trait innovations of Sesamum species.</title>
        <authorList>
            <person name="Miao H."/>
            <person name="Wang L."/>
            <person name="Qu L."/>
            <person name="Liu H."/>
            <person name="Sun Y."/>
            <person name="Le M."/>
            <person name="Wang Q."/>
            <person name="Wei S."/>
            <person name="Zheng Y."/>
            <person name="Lin W."/>
            <person name="Duan Y."/>
            <person name="Cao H."/>
            <person name="Xiong S."/>
            <person name="Wang X."/>
            <person name="Wei L."/>
            <person name="Li C."/>
            <person name="Ma Q."/>
            <person name="Ju M."/>
            <person name="Zhao R."/>
            <person name="Li G."/>
            <person name="Mu C."/>
            <person name="Tian Q."/>
            <person name="Mei H."/>
            <person name="Zhang T."/>
            <person name="Gao T."/>
            <person name="Zhang H."/>
        </authorList>
    </citation>
    <scope>NUCLEOTIDE SEQUENCE</scope>
    <source>
        <strain evidence="2">G02</strain>
    </source>
</reference>
<proteinExistence type="predicted"/>
<dbReference type="EMBL" id="JACGWJ010000019">
    <property type="protein sequence ID" value="KAL0345725.1"/>
    <property type="molecule type" value="Genomic_DNA"/>
</dbReference>
<evidence type="ECO:0000256" key="1">
    <source>
        <dbReference type="SAM" id="MobiDB-lite"/>
    </source>
</evidence>